<name>A0A1I4LPF5_9BACI</name>
<keyword evidence="3" id="KW-1185">Reference proteome</keyword>
<dbReference type="Pfam" id="PF04266">
    <property type="entry name" value="ASCH"/>
    <property type="match status" value="1"/>
</dbReference>
<protein>
    <submittedName>
        <fullName evidence="2">Uncharacterized protein YhfF</fullName>
    </submittedName>
</protein>
<proteinExistence type="predicted"/>
<gene>
    <name evidence="2" type="ORF">SAMN04488054_10887</name>
</gene>
<organism evidence="2 3">
    <name type="scientific">Salibacterium qingdaonense</name>
    <dbReference type="NCBI Taxonomy" id="266892"/>
    <lineage>
        <taxon>Bacteria</taxon>
        <taxon>Bacillati</taxon>
        <taxon>Bacillota</taxon>
        <taxon>Bacilli</taxon>
        <taxon>Bacillales</taxon>
        <taxon>Bacillaceae</taxon>
    </lineage>
</organism>
<evidence type="ECO:0000313" key="2">
    <source>
        <dbReference type="EMBL" id="SFL92850.1"/>
    </source>
</evidence>
<dbReference type="AlphaFoldDB" id="A0A1I4LPF5"/>
<dbReference type="PANTHER" id="PTHR39203">
    <property type="entry name" value="CYTOPLASMIC PROTEIN-RELATED"/>
    <property type="match status" value="1"/>
</dbReference>
<dbReference type="InterPro" id="IPR009326">
    <property type="entry name" value="DUF984"/>
</dbReference>
<dbReference type="RefSeq" id="WP_245736902.1">
    <property type="nucleotide sequence ID" value="NZ_FOTY01000008.1"/>
</dbReference>
<evidence type="ECO:0000313" key="3">
    <source>
        <dbReference type="Proteomes" id="UP000199668"/>
    </source>
</evidence>
<feature type="domain" description="ASCH" evidence="1">
    <location>
        <begin position="27"/>
        <end position="145"/>
    </location>
</feature>
<dbReference type="SUPFAM" id="SSF88697">
    <property type="entry name" value="PUA domain-like"/>
    <property type="match status" value="1"/>
</dbReference>
<evidence type="ECO:0000259" key="1">
    <source>
        <dbReference type="SMART" id="SM01022"/>
    </source>
</evidence>
<reference evidence="2" key="1">
    <citation type="submission" date="2016-10" db="EMBL/GenBank/DDBJ databases">
        <authorList>
            <person name="de Groot N.N."/>
        </authorList>
    </citation>
    <scope>NUCLEOTIDE SEQUENCE [LARGE SCALE GENOMIC DNA]</scope>
    <source>
        <strain evidence="2">CGMCC 1.6134</strain>
    </source>
</reference>
<dbReference type="SMART" id="SM01022">
    <property type="entry name" value="ASCH"/>
    <property type="match status" value="1"/>
</dbReference>
<dbReference type="CDD" id="cd06553">
    <property type="entry name" value="ASCH_Ef3133_like"/>
    <property type="match status" value="1"/>
</dbReference>
<dbReference type="InterPro" id="IPR007374">
    <property type="entry name" value="ASCH_domain"/>
</dbReference>
<dbReference type="InterPro" id="IPR015947">
    <property type="entry name" value="PUA-like_sf"/>
</dbReference>
<dbReference type="PANTHER" id="PTHR39203:SF1">
    <property type="entry name" value="CYTOPLASMIC PROTEIN"/>
    <property type="match status" value="1"/>
</dbReference>
<accession>A0A1I4LPF5</accession>
<dbReference type="Proteomes" id="UP000199668">
    <property type="component" value="Unassembled WGS sequence"/>
</dbReference>
<sequence length="147" mass="16594">MNNQTEKFWNEYCEKHGVDPSEAVDVFSFGTAADELADLVKEGKKTATCSAYVEYEWEEEPLPEKGERSIVLDASNEPAAVIEVTDVVIMPMNEVPEAFALAEGEGDYQDWWNAHETFFTELLESYGSAFRKDMLVVCERFNVVYGG</sequence>
<dbReference type="PIRSF" id="PIRSF021320">
    <property type="entry name" value="DUF984"/>
    <property type="match status" value="1"/>
</dbReference>
<dbReference type="Gene3D" id="3.10.400.10">
    <property type="entry name" value="Sulfate adenylyltransferase"/>
    <property type="match status" value="1"/>
</dbReference>
<dbReference type="EMBL" id="FOTY01000008">
    <property type="protein sequence ID" value="SFL92850.1"/>
    <property type="molecule type" value="Genomic_DNA"/>
</dbReference>
<dbReference type="STRING" id="266892.SAMN04488054_10887"/>